<name>A0ABW2DUT8_9BACT</name>
<keyword evidence="1" id="KW-1133">Transmembrane helix</keyword>
<comment type="caution">
    <text evidence="2">The sequence shown here is derived from an EMBL/GenBank/DDBJ whole genome shotgun (WGS) entry which is preliminary data.</text>
</comment>
<dbReference type="RefSeq" id="WP_066624481.1">
    <property type="nucleotide sequence ID" value="NZ_JBHSYQ010000016.1"/>
</dbReference>
<organism evidence="2 3">
    <name type="scientific">Rufibacter roseus</name>
    <dbReference type="NCBI Taxonomy" id="1567108"/>
    <lineage>
        <taxon>Bacteria</taxon>
        <taxon>Pseudomonadati</taxon>
        <taxon>Bacteroidota</taxon>
        <taxon>Cytophagia</taxon>
        <taxon>Cytophagales</taxon>
        <taxon>Hymenobacteraceae</taxon>
        <taxon>Rufibacter</taxon>
    </lineage>
</organism>
<evidence type="ECO:0000313" key="3">
    <source>
        <dbReference type="Proteomes" id="UP001596405"/>
    </source>
</evidence>
<evidence type="ECO:0000313" key="2">
    <source>
        <dbReference type="EMBL" id="MFC7000044.1"/>
    </source>
</evidence>
<proteinExistence type="predicted"/>
<keyword evidence="3" id="KW-1185">Reference proteome</keyword>
<dbReference type="EMBL" id="JBHSYQ010000016">
    <property type="protein sequence ID" value="MFC7000044.1"/>
    <property type="molecule type" value="Genomic_DNA"/>
</dbReference>
<gene>
    <name evidence="2" type="ORF">ACFQHR_20585</name>
</gene>
<sequence length="197" mass="22620">MKVPKGCLIPIVVLEVLFGALYISGLNTEYYYAELSSGKENLVLVNDENFKLTFALSIDKDTESSKAGLILAGFTLTSVNNDVRIDTAEIMTFNSIGEPLELDSVYAIDGFYSWKEEMNYKSKSFPLLPDKFKTVSKSIEAYFVYSWRFKINKIHVDTVQVKVNTTVKSKNRTYRIEETYPFELKSRIYFRSPIRAH</sequence>
<protein>
    <recommendedName>
        <fullName evidence="4">DUF4412 domain-containing protein</fullName>
    </recommendedName>
</protein>
<dbReference type="Proteomes" id="UP001596405">
    <property type="component" value="Unassembled WGS sequence"/>
</dbReference>
<keyword evidence="1" id="KW-0812">Transmembrane</keyword>
<accession>A0ABW2DUT8</accession>
<evidence type="ECO:0008006" key="4">
    <source>
        <dbReference type="Google" id="ProtNLM"/>
    </source>
</evidence>
<evidence type="ECO:0000256" key="1">
    <source>
        <dbReference type="SAM" id="Phobius"/>
    </source>
</evidence>
<reference evidence="3" key="1">
    <citation type="journal article" date="2019" name="Int. J. Syst. Evol. Microbiol.">
        <title>The Global Catalogue of Microorganisms (GCM) 10K type strain sequencing project: providing services to taxonomists for standard genome sequencing and annotation.</title>
        <authorList>
            <consortium name="The Broad Institute Genomics Platform"/>
            <consortium name="The Broad Institute Genome Sequencing Center for Infectious Disease"/>
            <person name="Wu L."/>
            <person name="Ma J."/>
        </authorList>
    </citation>
    <scope>NUCLEOTIDE SEQUENCE [LARGE SCALE GENOMIC DNA]</scope>
    <source>
        <strain evidence="3">CGMCC 4.7393</strain>
    </source>
</reference>
<keyword evidence="1" id="KW-0472">Membrane</keyword>
<feature type="transmembrane region" description="Helical" evidence="1">
    <location>
        <begin position="7"/>
        <end position="26"/>
    </location>
</feature>